<proteinExistence type="predicted"/>
<protein>
    <submittedName>
        <fullName evidence="2">Uncharacterized protein</fullName>
    </submittedName>
</protein>
<name>A0A016VAT2_9BILA</name>
<gene>
    <name evidence="2" type="primary">Acey_s0014.g2328</name>
    <name evidence="2" type="ORF">Y032_0014g2328</name>
</gene>
<dbReference type="AlphaFoldDB" id="A0A016VAT2"/>
<sequence>MHENPRWGGEGIGEAVEYWSHLERCSHDCPHKESLVDPLRMSEVLNHLRYPRMFTEREEFPREGDAHPLPSEYPSAP</sequence>
<dbReference type="Proteomes" id="UP000024635">
    <property type="component" value="Unassembled WGS sequence"/>
</dbReference>
<reference evidence="3" key="1">
    <citation type="journal article" date="2015" name="Nat. Genet.">
        <title>The genome and transcriptome of the zoonotic hookworm Ancylostoma ceylanicum identify infection-specific gene families.</title>
        <authorList>
            <person name="Schwarz E.M."/>
            <person name="Hu Y."/>
            <person name="Antoshechkin I."/>
            <person name="Miller M.M."/>
            <person name="Sternberg P.W."/>
            <person name="Aroian R.V."/>
        </authorList>
    </citation>
    <scope>NUCLEOTIDE SEQUENCE</scope>
    <source>
        <strain evidence="3">HY135</strain>
    </source>
</reference>
<dbReference type="EMBL" id="JARK01001350">
    <property type="protein sequence ID" value="EYC24107.1"/>
    <property type="molecule type" value="Genomic_DNA"/>
</dbReference>
<comment type="caution">
    <text evidence="2">The sequence shown here is derived from an EMBL/GenBank/DDBJ whole genome shotgun (WGS) entry which is preliminary data.</text>
</comment>
<evidence type="ECO:0000256" key="1">
    <source>
        <dbReference type="SAM" id="MobiDB-lite"/>
    </source>
</evidence>
<evidence type="ECO:0000313" key="3">
    <source>
        <dbReference type="Proteomes" id="UP000024635"/>
    </source>
</evidence>
<evidence type="ECO:0000313" key="2">
    <source>
        <dbReference type="EMBL" id="EYC24107.1"/>
    </source>
</evidence>
<keyword evidence="3" id="KW-1185">Reference proteome</keyword>
<feature type="region of interest" description="Disordered" evidence="1">
    <location>
        <begin position="56"/>
        <end position="77"/>
    </location>
</feature>
<feature type="compositionally biased region" description="Basic and acidic residues" evidence="1">
    <location>
        <begin position="56"/>
        <end position="66"/>
    </location>
</feature>
<accession>A0A016VAT2</accession>
<organism evidence="2 3">
    <name type="scientific">Ancylostoma ceylanicum</name>
    <dbReference type="NCBI Taxonomy" id="53326"/>
    <lineage>
        <taxon>Eukaryota</taxon>
        <taxon>Metazoa</taxon>
        <taxon>Ecdysozoa</taxon>
        <taxon>Nematoda</taxon>
        <taxon>Chromadorea</taxon>
        <taxon>Rhabditida</taxon>
        <taxon>Rhabditina</taxon>
        <taxon>Rhabditomorpha</taxon>
        <taxon>Strongyloidea</taxon>
        <taxon>Ancylostomatidae</taxon>
        <taxon>Ancylostomatinae</taxon>
        <taxon>Ancylostoma</taxon>
    </lineage>
</organism>